<keyword evidence="3" id="KW-1185">Reference proteome</keyword>
<proteinExistence type="predicted"/>
<sequence>MAGNKGEPRVSAEQVGREILSLLGAVEEAGPEKWDLLLGAVNRLTDLHDVAEGGELPEAVDGRNFKQTLAREWDRLRPQVRDTVEARLDEFDLTADHNMYQSLQARSAVQFLKDDFAGTVADGLVDDEWLASADDELRERVRYFWPEYEPPVPPSNLPLSHWWWDVMFQAAMPDHVWLFQYGEPGKVTPACYVANWAYPRPELAEAALAQARAYFAGLPVHVEVSQARNFDTFAAGWVPAWADFRKRFVLKAVPLPARFGPQDYGFPSGWDLMMAEIQRSCAACADELRDLAAHVSPQANAVVQHQAPLRLPRLALSGPAQQWGFETSLFLGRSHRGPGIGPTRARVAALVERLTVSGWLVGPVRMDPELSVSGRTVTATRDLHTLVAFAEPNAMHVHIDSPGYRADGPGWIVEENRHRRQLSSPWQERSSIFPRSAFPEKGDEGTELPPAERSAPADPR</sequence>
<evidence type="ECO:0000313" key="2">
    <source>
        <dbReference type="EMBL" id="WIM99893.1"/>
    </source>
</evidence>
<evidence type="ECO:0000256" key="1">
    <source>
        <dbReference type="SAM" id="MobiDB-lite"/>
    </source>
</evidence>
<reference evidence="2 3" key="1">
    <citation type="submission" date="2023-06" db="EMBL/GenBank/DDBJ databases">
        <authorList>
            <person name="Yushchuk O."/>
            <person name="Binda E."/>
            <person name="Ruckert-Reed C."/>
            <person name="Fedorenko V."/>
            <person name="Kalinowski J."/>
            <person name="Marinelli F."/>
        </authorList>
    </citation>
    <scope>NUCLEOTIDE SEQUENCE [LARGE SCALE GENOMIC DNA]</scope>
    <source>
        <strain evidence="2 3">NRRL 3884</strain>
    </source>
</reference>
<organism evidence="2 3">
    <name type="scientific">Actinoplanes oblitus</name>
    <dbReference type="NCBI Taxonomy" id="3040509"/>
    <lineage>
        <taxon>Bacteria</taxon>
        <taxon>Bacillati</taxon>
        <taxon>Actinomycetota</taxon>
        <taxon>Actinomycetes</taxon>
        <taxon>Micromonosporales</taxon>
        <taxon>Micromonosporaceae</taxon>
        <taxon>Actinoplanes</taxon>
    </lineage>
</organism>
<dbReference type="RefSeq" id="WP_284921339.1">
    <property type="nucleotide sequence ID" value="NZ_CP126980.1"/>
</dbReference>
<feature type="region of interest" description="Disordered" evidence="1">
    <location>
        <begin position="419"/>
        <end position="460"/>
    </location>
</feature>
<protein>
    <submittedName>
        <fullName evidence="2">Uncharacterized protein</fullName>
    </submittedName>
</protein>
<name>A0ABY8WQG3_9ACTN</name>
<accession>A0ABY8WQG3</accession>
<dbReference type="EMBL" id="CP126980">
    <property type="protein sequence ID" value="WIM99893.1"/>
    <property type="molecule type" value="Genomic_DNA"/>
</dbReference>
<gene>
    <name evidence="2" type="ORF">ACTOB_003561</name>
</gene>
<dbReference type="Proteomes" id="UP001240150">
    <property type="component" value="Chromosome"/>
</dbReference>
<evidence type="ECO:0000313" key="3">
    <source>
        <dbReference type="Proteomes" id="UP001240150"/>
    </source>
</evidence>